<dbReference type="Proteomes" id="UP000257055">
    <property type="component" value="Unassembled WGS sequence"/>
</dbReference>
<dbReference type="PRINTS" id="PR01438">
    <property type="entry name" value="UNVRSLSTRESS"/>
</dbReference>
<evidence type="ECO:0000313" key="4">
    <source>
        <dbReference type="Proteomes" id="UP000257055"/>
    </source>
</evidence>
<sequence>MTEKRKVLVAVDGSEKSYHAFLEALEYGEKAELTLLAVVDQSLPNDQEFYLSPEYQILPETDEFETIAETYLNQLVASAETKRPIQKVTVEGDASKQIVEYAKKNAMDLIILGRTGKNAVERMLLGSTSAYVTKHAPCSVLIVN</sequence>
<protein>
    <submittedName>
        <fullName evidence="3">Universal stress protein A</fullName>
    </submittedName>
</protein>
<proteinExistence type="inferred from homology"/>
<gene>
    <name evidence="3" type="ORF">UR08_08720</name>
</gene>
<comment type="similarity">
    <text evidence="1">Belongs to the universal stress protein A family.</text>
</comment>
<evidence type="ECO:0000259" key="2">
    <source>
        <dbReference type="Pfam" id="PF00582"/>
    </source>
</evidence>
<dbReference type="RefSeq" id="WP_115753278.1">
    <property type="nucleotide sequence ID" value="NZ_LARY01000002.1"/>
</dbReference>
<comment type="caution">
    <text evidence="3">The sequence shown here is derived from an EMBL/GenBank/DDBJ whole genome shotgun (WGS) entry which is preliminary data.</text>
</comment>
<organism evidence="3 4">
    <name type="scientific">Listeria kieliensis</name>
    <dbReference type="NCBI Taxonomy" id="1621700"/>
    <lineage>
        <taxon>Bacteria</taxon>
        <taxon>Bacillati</taxon>
        <taxon>Bacillota</taxon>
        <taxon>Bacilli</taxon>
        <taxon>Bacillales</taxon>
        <taxon>Listeriaceae</taxon>
        <taxon>Listeria</taxon>
    </lineage>
</organism>
<dbReference type="PANTHER" id="PTHR46268:SF6">
    <property type="entry name" value="UNIVERSAL STRESS PROTEIN UP12"/>
    <property type="match status" value="1"/>
</dbReference>
<accession>A0A3D8TQR1</accession>
<dbReference type="Pfam" id="PF00582">
    <property type="entry name" value="Usp"/>
    <property type="match status" value="1"/>
</dbReference>
<dbReference type="AlphaFoldDB" id="A0A3D8TQR1"/>
<keyword evidence="4" id="KW-1185">Reference proteome</keyword>
<dbReference type="InterPro" id="IPR006016">
    <property type="entry name" value="UspA"/>
</dbReference>
<dbReference type="CDD" id="cd00293">
    <property type="entry name" value="USP-like"/>
    <property type="match status" value="1"/>
</dbReference>
<evidence type="ECO:0000313" key="3">
    <source>
        <dbReference type="EMBL" id="RDX01027.1"/>
    </source>
</evidence>
<name>A0A3D8TQR1_9LIST</name>
<feature type="domain" description="UspA" evidence="2">
    <location>
        <begin position="5"/>
        <end position="143"/>
    </location>
</feature>
<dbReference type="EMBL" id="LARY01000002">
    <property type="protein sequence ID" value="RDX01027.1"/>
    <property type="molecule type" value="Genomic_DNA"/>
</dbReference>
<dbReference type="PANTHER" id="PTHR46268">
    <property type="entry name" value="STRESS RESPONSE PROTEIN NHAX"/>
    <property type="match status" value="1"/>
</dbReference>
<dbReference type="Gene3D" id="3.40.50.620">
    <property type="entry name" value="HUPs"/>
    <property type="match status" value="1"/>
</dbReference>
<evidence type="ECO:0000256" key="1">
    <source>
        <dbReference type="ARBA" id="ARBA00008791"/>
    </source>
</evidence>
<reference evidence="4" key="1">
    <citation type="submission" date="2015-04" db="EMBL/GenBank/DDBJ databases">
        <authorList>
            <person name="Schardt J."/>
            <person name="Mueller-Herbst S."/>
            <person name="Scherer S."/>
            <person name="Huptas C."/>
        </authorList>
    </citation>
    <scope>NUCLEOTIDE SEQUENCE [LARGE SCALE GENOMIC DNA]</scope>
    <source>
        <strain evidence="4">Kiel-L1</strain>
    </source>
</reference>
<dbReference type="InterPro" id="IPR006015">
    <property type="entry name" value="Universal_stress_UspA"/>
</dbReference>
<dbReference type="InterPro" id="IPR014729">
    <property type="entry name" value="Rossmann-like_a/b/a_fold"/>
</dbReference>
<dbReference type="SUPFAM" id="SSF52402">
    <property type="entry name" value="Adenine nucleotide alpha hydrolases-like"/>
    <property type="match status" value="1"/>
</dbReference>